<keyword evidence="3" id="KW-0731">Sigma factor</keyword>
<comment type="similarity">
    <text evidence="1">Belongs to the sigma-70 factor family. ECF subfamily.</text>
</comment>
<feature type="domain" description="RNA polymerase sigma factor 70 region 4 type 2" evidence="7">
    <location>
        <begin position="152"/>
        <end position="204"/>
    </location>
</feature>
<dbReference type="Pfam" id="PF04542">
    <property type="entry name" value="Sigma70_r2"/>
    <property type="match status" value="1"/>
</dbReference>
<dbReference type="GO" id="GO:0003677">
    <property type="term" value="F:DNA binding"/>
    <property type="evidence" value="ECO:0007669"/>
    <property type="project" value="UniProtKB-KW"/>
</dbReference>
<dbReference type="PANTHER" id="PTHR43133">
    <property type="entry name" value="RNA POLYMERASE ECF-TYPE SIGMA FACTO"/>
    <property type="match status" value="1"/>
</dbReference>
<dbReference type="PANTHER" id="PTHR43133:SF8">
    <property type="entry name" value="RNA POLYMERASE SIGMA FACTOR HI_1459-RELATED"/>
    <property type="match status" value="1"/>
</dbReference>
<evidence type="ECO:0000256" key="2">
    <source>
        <dbReference type="ARBA" id="ARBA00023015"/>
    </source>
</evidence>
<gene>
    <name evidence="8" type="ORF">SAMN05192553_103287</name>
</gene>
<dbReference type="GO" id="GO:0006352">
    <property type="term" value="P:DNA-templated transcription initiation"/>
    <property type="evidence" value="ECO:0007669"/>
    <property type="project" value="InterPro"/>
</dbReference>
<dbReference type="Pfam" id="PF08281">
    <property type="entry name" value="Sigma70_r4_2"/>
    <property type="match status" value="1"/>
</dbReference>
<dbReference type="InterPro" id="IPR013249">
    <property type="entry name" value="RNA_pol_sigma70_r4_t2"/>
</dbReference>
<keyword evidence="5" id="KW-0804">Transcription</keyword>
<dbReference type="InterPro" id="IPR036388">
    <property type="entry name" value="WH-like_DNA-bd_sf"/>
</dbReference>
<dbReference type="EMBL" id="FNZH01000003">
    <property type="protein sequence ID" value="SEJ33041.1"/>
    <property type="molecule type" value="Genomic_DNA"/>
</dbReference>
<dbReference type="InterPro" id="IPR039425">
    <property type="entry name" value="RNA_pol_sigma-70-like"/>
</dbReference>
<organism evidence="8 9">
    <name type="scientific">Cyclobacterium xiamenense</name>
    <dbReference type="NCBI Taxonomy" id="1297121"/>
    <lineage>
        <taxon>Bacteria</taxon>
        <taxon>Pseudomonadati</taxon>
        <taxon>Bacteroidota</taxon>
        <taxon>Cytophagia</taxon>
        <taxon>Cytophagales</taxon>
        <taxon>Cyclobacteriaceae</taxon>
        <taxon>Cyclobacterium</taxon>
    </lineage>
</organism>
<dbReference type="AlphaFoldDB" id="A0A1H6XVI0"/>
<dbReference type="InterPro" id="IPR007627">
    <property type="entry name" value="RNA_pol_sigma70_r2"/>
</dbReference>
<keyword evidence="9" id="KW-1185">Reference proteome</keyword>
<dbReference type="NCBIfam" id="TIGR02937">
    <property type="entry name" value="sigma70-ECF"/>
    <property type="match status" value="1"/>
</dbReference>
<sequence>MNSRFADLWNLREKFLSACSVSFRDCVRIMNLLSINERLLEKDLIQKAQKRDRSSLERLYRHFYGYAMSVALRYSGSREEACEIVNDSFMKAFDKLDQFSIDNSFKAWFRRIIINTSVDYYRKNLKHYAAMDIEKANAVTYDPDIIDALSKEDILRSLGELPETLRLVFNMYEIEGYKHNEIGEKLGMPASTCRTYLARAKEKLREKIIAINQIKNEGAVR</sequence>
<dbReference type="InterPro" id="IPR013325">
    <property type="entry name" value="RNA_pol_sigma_r2"/>
</dbReference>
<dbReference type="InterPro" id="IPR013324">
    <property type="entry name" value="RNA_pol_sigma_r3/r4-like"/>
</dbReference>
<dbReference type="InterPro" id="IPR014284">
    <property type="entry name" value="RNA_pol_sigma-70_dom"/>
</dbReference>
<keyword evidence="4" id="KW-0238">DNA-binding</keyword>
<evidence type="ECO:0000256" key="3">
    <source>
        <dbReference type="ARBA" id="ARBA00023082"/>
    </source>
</evidence>
<name>A0A1H6XVI0_9BACT</name>
<keyword evidence="2" id="KW-0805">Transcription regulation</keyword>
<evidence type="ECO:0000259" key="6">
    <source>
        <dbReference type="Pfam" id="PF04542"/>
    </source>
</evidence>
<evidence type="ECO:0000313" key="8">
    <source>
        <dbReference type="EMBL" id="SEJ33041.1"/>
    </source>
</evidence>
<evidence type="ECO:0000313" key="9">
    <source>
        <dbReference type="Proteomes" id="UP000199403"/>
    </source>
</evidence>
<evidence type="ECO:0000256" key="1">
    <source>
        <dbReference type="ARBA" id="ARBA00010641"/>
    </source>
</evidence>
<dbReference type="Gene3D" id="1.10.10.10">
    <property type="entry name" value="Winged helix-like DNA-binding domain superfamily/Winged helix DNA-binding domain"/>
    <property type="match status" value="1"/>
</dbReference>
<reference evidence="9" key="1">
    <citation type="submission" date="2016-10" db="EMBL/GenBank/DDBJ databases">
        <authorList>
            <person name="Varghese N."/>
            <person name="Submissions S."/>
        </authorList>
    </citation>
    <scope>NUCLEOTIDE SEQUENCE [LARGE SCALE GENOMIC DNA]</scope>
    <source>
        <strain evidence="9">IBRC-M 10761</strain>
    </source>
</reference>
<accession>A0A1H6XVI0</accession>
<dbReference type="STRING" id="1416801.SAMN05192553_103287"/>
<evidence type="ECO:0000256" key="4">
    <source>
        <dbReference type="ARBA" id="ARBA00023125"/>
    </source>
</evidence>
<dbReference type="SUPFAM" id="SSF88659">
    <property type="entry name" value="Sigma3 and sigma4 domains of RNA polymerase sigma factors"/>
    <property type="match status" value="1"/>
</dbReference>
<protein>
    <submittedName>
        <fullName evidence="8">RNA polymerase sigma-70 factor, ECF subfamily</fullName>
    </submittedName>
</protein>
<dbReference type="Gene3D" id="1.10.1740.10">
    <property type="match status" value="1"/>
</dbReference>
<dbReference type="SUPFAM" id="SSF88946">
    <property type="entry name" value="Sigma2 domain of RNA polymerase sigma factors"/>
    <property type="match status" value="1"/>
</dbReference>
<evidence type="ECO:0000256" key="5">
    <source>
        <dbReference type="ARBA" id="ARBA00023163"/>
    </source>
</evidence>
<evidence type="ECO:0000259" key="7">
    <source>
        <dbReference type="Pfam" id="PF08281"/>
    </source>
</evidence>
<feature type="domain" description="RNA polymerase sigma-70 region 2" evidence="6">
    <location>
        <begin position="59"/>
        <end position="124"/>
    </location>
</feature>
<proteinExistence type="inferred from homology"/>
<dbReference type="Proteomes" id="UP000199403">
    <property type="component" value="Unassembled WGS sequence"/>
</dbReference>
<dbReference type="GO" id="GO:0016987">
    <property type="term" value="F:sigma factor activity"/>
    <property type="evidence" value="ECO:0007669"/>
    <property type="project" value="UniProtKB-KW"/>
</dbReference>
<dbReference type="CDD" id="cd06171">
    <property type="entry name" value="Sigma70_r4"/>
    <property type="match status" value="1"/>
</dbReference>